<evidence type="ECO:0000313" key="2">
    <source>
        <dbReference type="Proteomes" id="UP000828390"/>
    </source>
</evidence>
<protein>
    <submittedName>
        <fullName evidence="1">Uncharacterized protein</fullName>
    </submittedName>
</protein>
<organism evidence="1 2">
    <name type="scientific">Dreissena polymorpha</name>
    <name type="common">Zebra mussel</name>
    <name type="synonym">Mytilus polymorpha</name>
    <dbReference type="NCBI Taxonomy" id="45954"/>
    <lineage>
        <taxon>Eukaryota</taxon>
        <taxon>Metazoa</taxon>
        <taxon>Spiralia</taxon>
        <taxon>Lophotrochozoa</taxon>
        <taxon>Mollusca</taxon>
        <taxon>Bivalvia</taxon>
        <taxon>Autobranchia</taxon>
        <taxon>Heteroconchia</taxon>
        <taxon>Euheterodonta</taxon>
        <taxon>Imparidentia</taxon>
        <taxon>Neoheterodontei</taxon>
        <taxon>Myida</taxon>
        <taxon>Dreissenoidea</taxon>
        <taxon>Dreissenidae</taxon>
        <taxon>Dreissena</taxon>
    </lineage>
</organism>
<dbReference type="EMBL" id="JAIWYP010000013">
    <property type="protein sequence ID" value="KAH3720726.1"/>
    <property type="molecule type" value="Genomic_DNA"/>
</dbReference>
<accession>A0A9D4HLB7</accession>
<sequence>MLPSVQSGYVTSTPVVPAPEVNRSGAPPRLALRSVAHAACGASDNAVVPFVQKALTPGLQKSRLQSLPKALIYDRGSWQALITKFENYAGICEWEDREKRNYFCLYLTHKAS</sequence>
<dbReference type="AlphaFoldDB" id="A0A9D4HLB7"/>
<reference evidence="1" key="2">
    <citation type="submission" date="2020-11" db="EMBL/GenBank/DDBJ databases">
        <authorList>
            <person name="McCartney M.A."/>
            <person name="Auch B."/>
            <person name="Kono T."/>
            <person name="Mallez S."/>
            <person name="Becker A."/>
            <person name="Gohl D.M."/>
            <person name="Silverstein K.A.T."/>
            <person name="Koren S."/>
            <person name="Bechman K.B."/>
            <person name="Herman A."/>
            <person name="Abrahante J.E."/>
            <person name="Garbe J."/>
        </authorList>
    </citation>
    <scope>NUCLEOTIDE SEQUENCE</scope>
    <source>
        <strain evidence="1">Duluth1</strain>
        <tissue evidence="1">Whole animal</tissue>
    </source>
</reference>
<gene>
    <name evidence="1" type="ORF">DPMN_063630</name>
</gene>
<name>A0A9D4HLB7_DREPO</name>
<keyword evidence="2" id="KW-1185">Reference proteome</keyword>
<comment type="caution">
    <text evidence="1">The sequence shown here is derived from an EMBL/GenBank/DDBJ whole genome shotgun (WGS) entry which is preliminary data.</text>
</comment>
<dbReference type="Proteomes" id="UP000828390">
    <property type="component" value="Unassembled WGS sequence"/>
</dbReference>
<evidence type="ECO:0000313" key="1">
    <source>
        <dbReference type="EMBL" id="KAH3720726.1"/>
    </source>
</evidence>
<reference evidence="1" key="1">
    <citation type="journal article" date="2019" name="bioRxiv">
        <title>The Genome of the Zebra Mussel, Dreissena polymorpha: A Resource for Invasive Species Research.</title>
        <authorList>
            <person name="McCartney M.A."/>
            <person name="Auch B."/>
            <person name="Kono T."/>
            <person name="Mallez S."/>
            <person name="Zhang Y."/>
            <person name="Obille A."/>
            <person name="Becker A."/>
            <person name="Abrahante J.E."/>
            <person name="Garbe J."/>
            <person name="Badalamenti J.P."/>
            <person name="Herman A."/>
            <person name="Mangelson H."/>
            <person name="Liachko I."/>
            <person name="Sullivan S."/>
            <person name="Sone E.D."/>
            <person name="Koren S."/>
            <person name="Silverstein K.A.T."/>
            <person name="Beckman K.B."/>
            <person name="Gohl D.M."/>
        </authorList>
    </citation>
    <scope>NUCLEOTIDE SEQUENCE</scope>
    <source>
        <strain evidence="1">Duluth1</strain>
        <tissue evidence="1">Whole animal</tissue>
    </source>
</reference>
<proteinExistence type="predicted"/>